<dbReference type="EMBL" id="OW152839">
    <property type="protein sequence ID" value="CAH2060491.1"/>
    <property type="molecule type" value="Genomic_DNA"/>
</dbReference>
<accession>A0ABN8ISR9</accession>
<evidence type="ECO:0000313" key="1">
    <source>
        <dbReference type="EMBL" id="CAH2060491.1"/>
    </source>
</evidence>
<reference evidence="1" key="1">
    <citation type="submission" date="2022-03" db="EMBL/GenBank/DDBJ databases">
        <authorList>
            <person name="Martin H S."/>
        </authorList>
    </citation>
    <scope>NUCLEOTIDE SEQUENCE</scope>
</reference>
<dbReference type="Proteomes" id="UP000837857">
    <property type="component" value="Chromosome 27"/>
</dbReference>
<feature type="non-terminal residue" evidence="1">
    <location>
        <position position="108"/>
    </location>
</feature>
<evidence type="ECO:0000313" key="2">
    <source>
        <dbReference type="Proteomes" id="UP000837857"/>
    </source>
</evidence>
<proteinExistence type="predicted"/>
<keyword evidence="2" id="KW-1185">Reference proteome</keyword>
<organism evidence="1 2">
    <name type="scientific">Iphiclides podalirius</name>
    <name type="common">scarce swallowtail</name>
    <dbReference type="NCBI Taxonomy" id="110791"/>
    <lineage>
        <taxon>Eukaryota</taxon>
        <taxon>Metazoa</taxon>
        <taxon>Ecdysozoa</taxon>
        <taxon>Arthropoda</taxon>
        <taxon>Hexapoda</taxon>
        <taxon>Insecta</taxon>
        <taxon>Pterygota</taxon>
        <taxon>Neoptera</taxon>
        <taxon>Endopterygota</taxon>
        <taxon>Lepidoptera</taxon>
        <taxon>Glossata</taxon>
        <taxon>Ditrysia</taxon>
        <taxon>Papilionoidea</taxon>
        <taxon>Papilionidae</taxon>
        <taxon>Papilioninae</taxon>
        <taxon>Iphiclides</taxon>
    </lineage>
</organism>
<name>A0ABN8ISR9_9NEOP</name>
<protein>
    <submittedName>
        <fullName evidence="1">Uncharacterized protein</fullName>
    </submittedName>
</protein>
<gene>
    <name evidence="1" type="ORF">IPOD504_LOCUS11074</name>
</gene>
<sequence length="108" mass="11929">MALTMVPETSTKWPPLTSLRKRLRFEFGTVERAMAEHPAPEDATMSAEAKHRYTMAQFYSESLVTPSVIIGFFYALPPKRPLPPATCSVTGGSGCGRNLQYLTVMSTD</sequence>